<dbReference type="SMART" id="SM01208">
    <property type="entry name" value="G5"/>
    <property type="match status" value="1"/>
</dbReference>
<dbReference type="PANTHER" id="PTHR39160">
    <property type="entry name" value="CELL WALL-BINDING PROTEIN YOCH"/>
    <property type="match status" value="1"/>
</dbReference>
<name>A0A1F4VJB7_UNCKA</name>
<dbReference type="GO" id="GO:0004553">
    <property type="term" value="F:hydrolase activity, hydrolyzing O-glycosyl compounds"/>
    <property type="evidence" value="ECO:0007669"/>
    <property type="project" value="InterPro"/>
</dbReference>
<dbReference type="GO" id="GO:0009254">
    <property type="term" value="P:peptidoglycan turnover"/>
    <property type="evidence" value="ECO:0007669"/>
    <property type="project" value="InterPro"/>
</dbReference>
<evidence type="ECO:0000313" key="4">
    <source>
        <dbReference type="Proteomes" id="UP000177763"/>
    </source>
</evidence>
<dbReference type="Pfam" id="PF06725">
    <property type="entry name" value="3D"/>
    <property type="match status" value="1"/>
</dbReference>
<dbReference type="PROSITE" id="PS51109">
    <property type="entry name" value="G5"/>
    <property type="match status" value="1"/>
</dbReference>
<dbReference type="PANTHER" id="PTHR39160:SF4">
    <property type="entry name" value="RESUSCITATION-PROMOTING FACTOR RPFB"/>
    <property type="match status" value="1"/>
</dbReference>
<dbReference type="InterPro" id="IPR051933">
    <property type="entry name" value="Resuscitation_pf_RpfB"/>
</dbReference>
<dbReference type="CDD" id="cd22786">
    <property type="entry name" value="DPBB_YuiC-like"/>
    <property type="match status" value="1"/>
</dbReference>
<feature type="domain" description="G5" evidence="2">
    <location>
        <begin position="64"/>
        <end position="143"/>
    </location>
</feature>
<dbReference type="GO" id="GO:0019867">
    <property type="term" value="C:outer membrane"/>
    <property type="evidence" value="ECO:0007669"/>
    <property type="project" value="InterPro"/>
</dbReference>
<organism evidence="3 4">
    <name type="scientific">candidate division WWE3 bacterium RIFCSPLOWO2_12_FULL_36_10</name>
    <dbReference type="NCBI Taxonomy" id="1802630"/>
    <lineage>
        <taxon>Bacteria</taxon>
        <taxon>Katanobacteria</taxon>
    </lineage>
</organism>
<keyword evidence="1" id="KW-0732">Signal</keyword>
<proteinExistence type="predicted"/>
<evidence type="ECO:0000256" key="1">
    <source>
        <dbReference type="ARBA" id="ARBA00022729"/>
    </source>
</evidence>
<reference evidence="3 4" key="1">
    <citation type="journal article" date="2016" name="Nat. Commun.">
        <title>Thousands of microbial genomes shed light on interconnected biogeochemical processes in an aquifer system.</title>
        <authorList>
            <person name="Anantharaman K."/>
            <person name="Brown C.T."/>
            <person name="Hug L.A."/>
            <person name="Sharon I."/>
            <person name="Castelle C.J."/>
            <person name="Probst A.J."/>
            <person name="Thomas B.C."/>
            <person name="Singh A."/>
            <person name="Wilkins M.J."/>
            <person name="Karaoz U."/>
            <person name="Brodie E.L."/>
            <person name="Williams K.H."/>
            <person name="Hubbard S.S."/>
            <person name="Banfield J.F."/>
        </authorList>
    </citation>
    <scope>NUCLEOTIDE SEQUENCE [LARGE SCALE GENOMIC DNA]</scope>
</reference>
<dbReference type="AlphaFoldDB" id="A0A1F4VJB7"/>
<dbReference type="Pfam" id="PF07501">
    <property type="entry name" value="G5"/>
    <property type="match status" value="1"/>
</dbReference>
<accession>A0A1F4VJB7</accession>
<comment type="caution">
    <text evidence="3">The sequence shown here is derived from an EMBL/GenBank/DDBJ whole genome shotgun (WGS) entry which is preliminary data.</text>
</comment>
<dbReference type="Proteomes" id="UP000177763">
    <property type="component" value="Unassembled WGS sequence"/>
</dbReference>
<dbReference type="InterPro" id="IPR010611">
    <property type="entry name" value="3D_dom"/>
</dbReference>
<evidence type="ECO:0000259" key="2">
    <source>
        <dbReference type="PROSITE" id="PS51109"/>
    </source>
</evidence>
<gene>
    <name evidence="3" type="ORF">A3H26_03095</name>
</gene>
<protein>
    <recommendedName>
        <fullName evidence="2">G5 domain-containing protein</fullName>
    </recommendedName>
</protein>
<sequence length="254" mass="29130">MIWNLQEKALGGSRMKRLIIFLILISLAIIHVFNLPAYGQVLGTNTYETRVESFEKKDQRIKTVTAFSQKEIKEYEDIPFEIEYTKDKEMEYKEEKIITEGENGVKTYAYLLTFWDDEIIDKQLIKTDIKNPINEKIAKGTKIVWRLYQTPDIGRVKYWYKLRVWATKYDANCYGCGGRTFSGTEVKKGVCAVDPKVIQLGTNFYVDGYGFCRAEDIGGAIKGDKIDLGFVDASKGAWGATYTDIYLLTNPPQE</sequence>
<dbReference type="Gene3D" id="2.40.40.10">
    <property type="entry name" value="RlpA-like domain"/>
    <property type="match status" value="1"/>
</dbReference>
<dbReference type="Gene3D" id="2.20.230.10">
    <property type="entry name" value="Resuscitation-promoting factor rpfb"/>
    <property type="match status" value="1"/>
</dbReference>
<dbReference type="InterPro" id="IPR036908">
    <property type="entry name" value="RlpA-like_sf"/>
</dbReference>
<dbReference type="InterPro" id="IPR011098">
    <property type="entry name" value="G5_dom"/>
</dbReference>
<dbReference type="EMBL" id="MEVN01000018">
    <property type="protein sequence ID" value="OGC57269.1"/>
    <property type="molecule type" value="Genomic_DNA"/>
</dbReference>
<evidence type="ECO:0000313" key="3">
    <source>
        <dbReference type="EMBL" id="OGC57269.1"/>
    </source>
</evidence>
<dbReference type="STRING" id="1802630.A3H26_03095"/>